<feature type="domain" description="OmpR/PhoB-type" evidence="17">
    <location>
        <begin position="125"/>
        <end position="222"/>
    </location>
</feature>
<dbReference type="PANTHER" id="PTHR48111:SF49">
    <property type="entry name" value="HEME RESPONSE REGULATOR HSSR"/>
    <property type="match status" value="1"/>
</dbReference>
<evidence type="ECO:0000256" key="4">
    <source>
        <dbReference type="ARBA" id="ARBA00022553"/>
    </source>
</evidence>
<dbReference type="InterPro" id="IPR011006">
    <property type="entry name" value="CheY-like_superfamily"/>
</dbReference>
<evidence type="ECO:0000256" key="6">
    <source>
        <dbReference type="ARBA" id="ARBA00023015"/>
    </source>
</evidence>
<dbReference type="GO" id="GO:0006355">
    <property type="term" value="P:regulation of DNA-templated transcription"/>
    <property type="evidence" value="ECO:0007669"/>
    <property type="project" value="InterPro"/>
</dbReference>
<feature type="domain" description="Response regulatory" evidence="16">
    <location>
        <begin position="3"/>
        <end position="117"/>
    </location>
</feature>
<name>A0A1G8QXE6_9CLOT</name>
<keyword evidence="7" id="KW-0843">Virulence</keyword>
<gene>
    <name evidence="18" type="ORF">SAMN05421804_10796</name>
</gene>
<keyword evidence="4 14" id="KW-0597">Phosphoprotein</keyword>
<evidence type="ECO:0000256" key="12">
    <source>
        <dbReference type="ARBA" id="ARBA00037471"/>
    </source>
</evidence>
<keyword evidence="5" id="KW-0902">Two-component regulatory system</keyword>
<dbReference type="SMART" id="SM00448">
    <property type="entry name" value="REC"/>
    <property type="match status" value="1"/>
</dbReference>
<keyword evidence="8 15" id="KW-0238">DNA-binding</keyword>
<dbReference type="Gene3D" id="1.10.10.10">
    <property type="entry name" value="Winged helix-like DNA-binding domain superfamily/Winged helix DNA-binding domain"/>
    <property type="match status" value="1"/>
</dbReference>
<feature type="DNA-binding region" description="OmpR/PhoB-type" evidence="15">
    <location>
        <begin position="125"/>
        <end position="222"/>
    </location>
</feature>
<dbReference type="EMBL" id="FNDZ01000007">
    <property type="protein sequence ID" value="SDJ09293.1"/>
    <property type="molecule type" value="Genomic_DNA"/>
</dbReference>
<evidence type="ECO:0000256" key="14">
    <source>
        <dbReference type="PROSITE-ProRule" id="PRU00169"/>
    </source>
</evidence>
<dbReference type="PROSITE" id="PS50110">
    <property type="entry name" value="RESPONSE_REGULATORY"/>
    <property type="match status" value="1"/>
</dbReference>
<evidence type="ECO:0000259" key="17">
    <source>
        <dbReference type="PROSITE" id="PS51755"/>
    </source>
</evidence>
<evidence type="ECO:0000256" key="11">
    <source>
        <dbReference type="ARBA" id="ARBA00024867"/>
    </source>
</evidence>
<dbReference type="InterPro" id="IPR039420">
    <property type="entry name" value="WalR-like"/>
</dbReference>
<evidence type="ECO:0000256" key="8">
    <source>
        <dbReference type="ARBA" id="ARBA00023125"/>
    </source>
</evidence>
<evidence type="ECO:0000256" key="3">
    <source>
        <dbReference type="ARBA" id="ARBA00022490"/>
    </source>
</evidence>
<keyword evidence="10" id="KW-0804">Transcription</keyword>
<dbReference type="PANTHER" id="PTHR48111">
    <property type="entry name" value="REGULATOR OF RPOS"/>
    <property type="match status" value="1"/>
</dbReference>
<dbReference type="RefSeq" id="WP_031577026.1">
    <property type="nucleotide sequence ID" value="NZ_FNDZ01000007.1"/>
</dbReference>
<comment type="subcellular location">
    <subcellularLocation>
        <location evidence="1">Cytoplasm</location>
    </subcellularLocation>
</comment>
<dbReference type="CDD" id="cd00383">
    <property type="entry name" value="trans_reg_C"/>
    <property type="match status" value="1"/>
</dbReference>
<dbReference type="AlphaFoldDB" id="A0A1G8QXE6"/>
<dbReference type="InterPro" id="IPR001867">
    <property type="entry name" value="OmpR/PhoB-type_DNA-bd"/>
</dbReference>
<evidence type="ECO:0000256" key="9">
    <source>
        <dbReference type="ARBA" id="ARBA00023159"/>
    </source>
</evidence>
<keyword evidence="9" id="KW-0010">Activator</keyword>
<dbReference type="GO" id="GO:0000156">
    <property type="term" value="F:phosphorelay response regulator activity"/>
    <property type="evidence" value="ECO:0007669"/>
    <property type="project" value="TreeGrafter"/>
</dbReference>
<dbReference type="InterPro" id="IPR036388">
    <property type="entry name" value="WH-like_DNA-bd_sf"/>
</dbReference>
<evidence type="ECO:0000259" key="16">
    <source>
        <dbReference type="PROSITE" id="PS50110"/>
    </source>
</evidence>
<evidence type="ECO:0000256" key="10">
    <source>
        <dbReference type="ARBA" id="ARBA00023163"/>
    </source>
</evidence>
<dbReference type="Gene3D" id="3.40.50.2300">
    <property type="match status" value="1"/>
</dbReference>
<evidence type="ECO:0000256" key="5">
    <source>
        <dbReference type="ARBA" id="ARBA00023012"/>
    </source>
</evidence>
<dbReference type="GO" id="GO:0032993">
    <property type="term" value="C:protein-DNA complex"/>
    <property type="evidence" value="ECO:0007669"/>
    <property type="project" value="TreeGrafter"/>
</dbReference>
<evidence type="ECO:0000256" key="7">
    <source>
        <dbReference type="ARBA" id="ARBA00023026"/>
    </source>
</evidence>
<accession>A0A1G8QXE6</accession>
<dbReference type="GO" id="GO:0005829">
    <property type="term" value="C:cytosol"/>
    <property type="evidence" value="ECO:0007669"/>
    <property type="project" value="TreeGrafter"/>
</dbReference>
<evidence type="ECO:0000313" key="18">
    <source>
        <dbReference type="EMBL" id="SDJ09293.1"/>
    </source>
</evidence>
<dbReference type="Pfam" id="PF00486">
    <property type="entry name" value="Trans_reg_C"/>
    <property type="match status" value="1"/>
</dbReference>
<sequence>MFQLMVVEDDKSTAKLMKAVLTLSGYKVVSASDGLDALKMMENHHIDLIVLDVMMPNMDGYEFTEHLRSVGDNTPILMVTAKHLPEELSKGFIAGTDDYMVKPVKEEEMLLRIKALLRRASIANEHKLHVGKITLDYDALTVTREGESQTLPQKEFYLLYKLLSYPDKIFTRLQLMDEIWGMDTETSDVTVNVHINRLRKRFEDAPEFDIMAIRGIGYKAVIHHG</sequence>
<dbReference type="InterPro" id="IPR001789">
    <property type="entry name" value="Sig_transdc_resp-reg_receiver"/>
</dbReference>
<protein>
    <recommendedName>
        <fullName evidence="13">Heme response regulator HssR</fullName>
    </recommendedName>
    <alternativeName>
        <fullName evidence="2">Stage 0 sporulation protein A homolog</fullName>
    </alternativeName>
</protein>
<dbReference type="FunFam" id="3.40.50.2300:FF:000001">
    <property type="entry name" value="DNA-binding response regulator PhoB"/>
    <property type="match status" value="1"/>
</dbReference>
<comment type="function">
    <text evidence="11">May play the central regulatory role in sporulation. It may be an element of the effector pathway responsible for the activation of sporulation genes in response to nutritional stress. Spo0A may act in concert with spo0H (a sigma factor) to control the expression of some genes that are critical to the sporulation process.</text>
</comment>
<reference evidence="18 19" key="1">
    <citation type="submission" date="2016-10" db="EMBL/GenBank/DDBJ databases">
        <authorList>
            <person name="de Groot N.N."/>
        </authorList>
    </citation>
    <scope>NUCLEOTIDE SEQUENCE [LARGE SCALE GENOMIC DNA]</scope>
    <source>
        <strain evidence="18 19">CGMCC 1.5058</strain>
    </source>
</reference>
<keyword evidence="6" id="KW-0805">Transcription regulation</keyword>
<feature type="modified residue" description="4-aspartylphosphate" evidence="14">
    <location>
        <position position="52"/>
    </location>
</feature>
<evidence type="ECO:0000313" key="19">
    <source>
        <dbReference type="Proteomes" id="UP000183255"/>
    </source>
</evidence>
<evidence type="ECO:0000256" key="1">
    <source>
        <dbReference type="ARBA" id="ARBA00004496"/>
    </source>
</evidence>
<dbReference type="SMART" id="SM00862">
    <property type="entry name" value="Trans_reg_C"/>
    <property type="match status" value="1"/>
</dbReference>
<proteinExistence type="predicted"/>
<dbReference type="CDD" id="cd17574">
    <property type="entry name" value="REC_OmpR"/>
    <property type="match status" value="1"/>
</dbReference>
<dbReference type="PROSITE" id="PS51755">
    <property type="entry name" value="OMPR_PHOB"/>
    <property type="match status" value="1"/>
</dbReference>
<keyword evidence="3" id="KW-0963">Cytoplasm</keyword>
<dbReference type="Proteomes" id="UP000183255">
    <property type="component" value="Unassembled WGS sequence"/>
</dbReference>
<dbReference type="Pfam" id="PF00072">
    <property type="entry name" value="Response_reg"/>
    <property type="match status" value="1"/>
</dbReference>
<dbReference type="SUPFAM" id="SSF52172">
    <property type="entry name" value="CheY-like"/>
    <property type="match status" value="1"/>
</dbReference>
<evidence type="ECO:0000256" key="2">
    <source>
        <dbReference type="ARBA" id="ARBA00018672"/>
    </source>
</evidence>
<comment type="function">
    <text evidence="12">Member of the two-component regulatory system HssS/HssR involved in intracellular heme homeostasis and tempering of staphylococcal virulence. Phosphorylated HssR binds to a direct repeat sequence within hrtAB promoter and activates the expression of hrtAB, an efflux pump, in response to extracellular heme, hemin, hemoglobin or blood.</text>
</comment>
<evidence type="ECO:0000256" key="15">
    <source>
        <dbReference type="PROSITE-ProRule" id="PRU01091"/>
    </source>
</evidence>
<dbReference type="GO" id="GO:0000976">
    <property type="term" value="F:transcription cis-regulatory region binding"/>
    <property type="evidence" value="ECO:0007669"/>
    <property type="project" value="TreeGrafter"/>
</dbReference>
<evidence type="ECO:0000256" key="13">
    <source>
        <dbReference type="ARBA" id="ARBA00039976"/>
    </source>
</evidence>
<organism evidence="18 19">
    <name type="scientific">Proteiniclasticum ruminis</name>
    <dbReference type="NCBI Taxonomy" id="398199"/>
    <lineage>
        <taxon>Bacteria</taxon>
        <taxon>Bacillati</taxon>
        <taxon>Bacillota</taxon>
        <taxon>Clostridia</taxon>
        <taxon>Eubacteriales</taxon>
        <taxon>Clostridiaceae</taxon>
        <taxon>Proteiniclasticum</taxon>
    </lineage>
</organism>